<evidence type="ECO:0000313" key="1">
    <source>
        <dbReference type="EMBL" id="KYF71450.1"/>
    </source>
</evidence>
<name>A0A150QU17_SORCE</name>
<comment type="caution">
    <text evidence="1">The sequence shown here is derived from an EMBL/GenBank/DDBJ whole genome shotgun (WGS) entry which is preliminary data.</text>
</comment>
<accession>A0A150QU17</accession>
<evidence type="ECO:0000313" key="2">
    <source>
        <dbReference type="Proteomes" id="UP000075260"/>
    </source>
</evidence>
<dbReference type="EMBL" id="JEMA01000336">
    <property type="protein sequence ID" value="KYF71450.1"/>
    <property type="molecule type" value="Genomic_DNA"/>
</dbReference>
<proteinExistence type="predicted"/>
<reference evidence="1 2" key="1">
    <citation type="submission" date="2014-02" db="EMBL/GenBank/DDBJ databases">
        <title>The small core and large imbalanced accessory genome model reveals a collaborative survival strategy of Sorangium cellulosum strains in nature.</title>
        <authorList>
            <person name="Han K."/>
            <person name="Peng R."/>
            <person name="Blom J."/>
            <person name="Li Y.-Z."/>
        </authorList>
    </citation>
    <scope>NUCLEOTIDE SEQUENCE [LARGE SCALE GENOMIC DNA]</scope>
    <source>
        <strain evidence="1 2">So0008-312</strain>
    </source>
</reference>
<gene>
    <name evidence="1" type="ORF">BE15_17290</name>
</gene>
<dbReference type="AlphaFoldDB" id="A0A150QU17"/>
<organism evidence="1 2">
    <name type="scientific">Sorangium cellulosum</name>
    <name type="common">Polyangium cellulosum</name>
    <dbReference type="NCBI Taxonomy" id="56"/>
    <lineage>
        <taxon>Bacteria</taxon>
        <taxon>Pseudomonadati</taxon>
        <taxon>Myxococcota</taxon>
        <taxon>Polyangia</taxon>
        <taxon>Polyangiales</taxon>
        <taxon>Polyangiaceae</taxon>
        <taxon>Sorangium</taxon>
    </lineage>
</organism>
<protein>
    <submittedName>
        <fullName evidence="1">Uncharacterized protein</fullName>
    </submittedName>
</protein>
<dbReference type="Proteomes" id="UP000075260">
    <property type="component" value="Unassembled WGS sequence"/>
</dbReference>
<sequence length="65" mass="7047">MMLLEQLGEGLRVAIVPGDVETARVAHEAIGRLLGAPAPPQDEATAEVLDLARERQSRGRCVERQ</sequence>